<dbReference type="PANTHER" id="PTHR10602">
    <property type="entry name" value="EUKARYOTIC TRANSLATION INITIATION FACTOR 2 SUBUNIT 1"/>
    <property type="match status" value="1"/>
</dbReference>
<name>A0A7C4NPC9_STAMA</name>
<dbReference type="InterPro" id="IPR024054">
    <property type="entry name" value="TIF2_asu_middle_sf"/>
</dbReference>
<protein>
    <submittedName>
        <fullName evidence="6">Translation initiation factor IF-2 subunit alpha</fullName>
    </submittedName>
</protein>
<dbReference type="InterPro" id="IPR024055">
    <property type="entry name" value="TIF2_asu_C"/>
</dbReference>
<dbReference type="Pfam" id="PF07541">
    <property type="entry name" value="EIF_2_alpha"/>
    <property type="match status" value="1"/>
</dbReference>
<reference evidence="6" key="1">
    <citation type="journal article" date="2020" name="mSystems">
        <title>Genome- and Community-Level Interaction Insights into Carbon Utilization and Element Cycling Functions of Hydrothermarchaeota in Hydrothermal Sediment.</title>
        <authorList>
            <person name="Zhou Z."/>
            <person name="Liu Y."/>
            <person name="Xu W."/>
            <person name="Pan J."/>
            <person name="Luo Z.H."/>
            <person name="Li M."/>
        </authorList>
    </citation>
    <scope>NUCLEOTIDE SEQUENCE [LARGE SCALE GENOMIC DNA]</scope>
    <source>
        <strain evidence="5">SpSt-638</strain>
        <strain evidence="6">SpSt-648</strain>
    </source>
</reference>
<dbReference type="InterPro" id="IPR003029">
    <property type="entry name" value="S1_domain"/>
</dbReference>
<dbReference type="SUPFAM" id="SSF110993">
    <property type="entry name" value="eIF-2-alpha, C-terminal domain"/>
    <property type="match status" value="1"/>
</dbReference>
<gene>
    <name evidence="5" type="ORF">ENU09_02240</name>
    <name evidence="6" type="ORF">ENU20_04740</name>
</gene>
<evidence type="ECO:0000259" key="4">
    <source>
        <dbReference type="PROSITE" id="PS50126"/>
    </source>
</evidence>
<dbReference type="InterPro" id="IPR011488">
    <property type="entry name" value="TIF_2_asu"/>
</dbReference>
<evidence type="ECO:0000256" key="2">
    <source>
        <dbReference type="ARBA" id="ARBA00022540"/>
    </source>
</evidence>
<dbReference type="EMBL" id="DTBP01000039">
    <property type="protein sequence ID" value="HGQ74364.1"/>
    <property type="molecule type" value="Genomic_DNA"/>
</dbReference>
<dbReference type="PANTHER" id="PTHR10602:SF0">
    <property type="entry name" value="EUKARYOTIC TRANSLATION INITIATION FACTOR 2 SUBUNIT 1"/>
    <property type="match status" value="1"/>
</dbReference>
<comment type="caution">
    <text evidence="6">The sequence shown here is derived from an EMBL/GenBank/DDBJ whole genome shotgun (WGS) entry which is preliminary data.</text>
</comment>
<dbReference type="NCBIfam" id="NF003062">
    <property type="entry name" value="PRK03987.1-1"/>
    <property type="match status" value="1"/>
</dbReference>
<dbReference type="InterPro" id="IPR012340">
    <property type="entry name" value="NA-bd_OB-fold"/>
</dbReference>
<dbReference type="GO" id="GO:0003743">
    <property type="term" value="F:translation initiation factor activity"/>
    <property type="evidence" value="ECO:0007669"/>
    <property type="project" value="UniProtKB-KW"/>
</dbReference>
<keyword evidence="2 6" id="KW-0396">Initiation factor</keyword>
<dbReference type="GO" id="GO:0003723">
    <property type="term" value="F:RNA binding"/>
    <property type="evidence" value="ECO:0007669"/>
    <property type="project" value="InterPro"/>
</dbReference>
<accession>A0A7C4NPC9</accession>
<dbReference type="SUPFAM" id="SSF116742">
    <property type="entry name" value="eIF2alpha middle domain-like"/>
    <property type="match status" value="1"/>
</dbReference>
<evidence type="ECO:0000313" key="6">
    <source>
        <dbReference type="EMBL" id="HGQ74364.1"/>
    </source>
</evidence>
<sequence>MPLSRRDLPSVGEHVIATVKEIFEYGAYVELDEFNNLRAYLPWNEVSSKWIRSISDVLRENQKIVVRVIRVDHKRRTVDVSLKRVTDSERRRKLAWWKHYLKACKIIELIASSLGKSIEDAYREVVWKLEEHYGNPYVGLEEAVISGGSALAKAGVPDYWIEPLVAEAKKHIKPKVFKKRAVVVIRTLDRRGVELIRKVLLSAYEAVSDEKSEVRVHTIGSPRYVVEVQAYDPKTAEKTLNTVLSTMEEVSRSLNVEYRVEGVG</sequence>
<evidence type="ECO:0000256" key="3">
    <source>
        <dbReference type="ARBA" id="ARBA00022917"/>
    </source>
</evidence>
<comment type="similarity">
    <text evidence="1">Belongs to the eIF-2-alpha family.</text>
</comment>
<dbReference type="Pfam" id="PF00575">
    <property type="entry name" value="S1"/>
    <property type="match status" value="1"/>
</dbReference>
<dbReference type="PROSITE" id="PS50126">
    <property type="entry name" value="S1"/>
    <property type="match status" value="1"/>
</dbReference>
<dbReference type="GO" id="GO:0043022">
    <property type="term" value="F:ribosome binding"/>
    <property type="evidence" value="ECO:0007669"/>
    <property type="project" value="TreeGrafter"/>
</dbReference>
<evidence type="ECO:0000256" key="1">
    <source>
        <dbReference type="ARBA" id="ARBA00007223"/>
    </source>
</evidence>
<organism evidence="6">
    <name type="scientific">Staphylothermus marinus</name>
    <dbReference type="NCBI Taxonomy" id="2280"/>
    <lineage>
        <taxon>Archaea</taxon>
        <taxon>Thermoproteota</taxon>
        <taxon>Thermoprotei</taxon>
        <taxon>Desulfurococcales</taxon>
        <taxon>Desulfurococcaceae</taxon>
        <taxon>Staphylothermus</taxon>
    </lineage>
</organism>
<dbReference type="Gene3D" id="3.30.70.1130">
    <property type="entry name" value="EIF_2_alpha"/>
    <property type="match status" value="1"/>
</dbReference>
<dbReference type="FunFam" id="2.40.50.140:FF:000015">
    <property type="entry name" value="Eukaryotic translation initiation factor 2 subunit alpha"/>
    <property type="match status" value="1"/>
</dbReference>
<dbReference type="EMBL" id="DTBE01000059">
    <property type="protein sequence ID" value="HGQ59522.1"/>
    <property type="molecule type" value="Genomic_DNA"/>
</dbReference>
<proteinExistence type="inferred from homology"/>
<dbReference type="InterPro" id="IPR044126">
    <property type="entry name" value="S1_IF2_alpha"/>
</dbReference>
<dbReference type="Gene3D" id="2.40.50.140">
    <property type="entry name" value="Nucleic acid-binding proteins"/>
    <property type="match status" value="1"/>
</dbReference>
<dbReference type="Gene3D" id="1.10.150.190">
    <property type="entry name" value="Translation initiation factor 2, subunit 1, domain 2"/>
    <property type="match status" value="1"/>
</dbReference>
<keyword evidence="3" id="KW-0648">Protein biosynthesis</keyword>
<dbReference type="SUPFAM" id="SSF50249">
    <property type="entry name" value="Nucleic acid-binding proteins"/>
    <property type="match status" value="1"/>
</dbReference>
<evidence type="ECO:0000313" key="5">
    <source>
        <dbReference type="EMBL" id="HGQ59522.1"/>
    </source>
</evidence>
<dbReference type="AlphaFoldDB" id="A0A7C4NPC9"/>
<dbReference type="SMART" id="SM00316">
    <property type="entry name" value="S1"/>
    <property type="match status" value="1"/>
</dbReference>
<dbReference type="CDD" id="cd04452">
    <property type="entry name" value="S1_IF2_alpha"/>
    <property type="match status" value="1"/>
</dbReference>
<feature type="domain" description="S1 motif" evidence="4">
    <location>
        <begin position="12"/>
        <end position="83"/>
    </location>
</feature>